<proteinExistence type="predicted"/>
<accession>A0ABV5C682</accession>
<reference evidence="1 2" key="1">
    <citation type="submission" date="2024-09" db="EMBL/GenBank/DDBJ databases">
        <title>Paenibacillus zeirhizospherea sp. nov., isolated from surface of the maize (Zea mays) roots in a horticulture field, Hungary.</title>
        <authorList>
            <person name="Marton D."/>
            <person name="Farkas M."/>
            <person name="Bedics A."/>
            <person name="Toth E."/>
            <person name="Tancsics A."/>
            <person name="Boka K."/>
            <person name="Marati G."/>
            <person name="Kriszt B."/>
            <person name="Cserhati M."/>
        </authorList>
    </citation>
    <scope>NUCLEOTIDE SEQUENCE [LARGE SCALE GENOMIC DNA]</scope>
    <source>
        <strain evidence="1 2">JCM 18446</strain>
    </source>
</reference>
<sequence length="77" mass="8299">MRTTSILQNRGLIVSAQALEEEPLYGGDAMRKMAIAVESADTTYAVVGNAITRPQLIAARFTAAVHAVLQTEMFPYG</sequence>
<keyword evidence="2" id="KW-1185">Reference proteome</keyword>
<dbReference type="InterPro" id="IPR013785">
    <property type="entry name" value="Aldolase_TIM"/>
</dbReference>
<evidence type="ECO:0000313" key="1">
    <source>
        <dbReference type="EMBL" id="MFB5762941.1"/>
    </source>
</evidence>
<dbReference type="RefSeq" id="WP_375522018.1">
    <property type="nucleotide sequence ID" value="NZ_JBHIRY010000026.1"/>
</dbReference>
<comment type="caution">
    <text evidence="1">The sequence shown here is derived from an EMBL/GenBank/DDBJ whole genome shotgun (WGS) entry which is preliminary data.</text>
</comment>
<name>A0ABV5C682_9BACL</name>
<dbReference type="Proteomes" id="UP001580430">
    <property type="component" value="Unassembled WGS sequence"/>
</dbReference>
<dbReference type="EMBL" id="JBHIRY010000026">
    <property type="protein sequence ID" value="MFB5762941.1"/>
    <property type="molecule type" value="Genomic_DNA"/>
</dbReference>
<evidence type="ECO:0000313" key="2">
    <source>
        <dbReference type="Proteomes" id="UP001580430"/>
    </source>
</evidence>
<organism evidence="1 2">
    <name type="scientific">Paenibacillus medicaginis</name>
    <dbReference type="NCBI Taxonomy" id="1470560"/>
    <lineage>
        <taxon>Bacteria</taxon>
        <taxon>Bacillati</taxon>
        <taxon>Bacillota</taxon>
        <taxon>Bacilli</taxon>
        <taxon>Bacillales</taxon>
        <taxon>Paenibacillaceae</taxon>
        <taxon>Paenibacillus</taxon>
    </lineage>
</organism>
<gene>
    <name evidence="1" type="ORF">ACE5LO_21425</name>
</gene>
<dbReference type="Gene3D" id="3.20.20.70">
    <property type="entry name" value="Aldolase class I"/>
    <property type="match status" value="1"/>
</dbReference>
<protein>
    <submittedName>
        <fullName evidence="1">Uncharacterized protein</fullName>
    </submittedName>
</protein>